<organism evidence="2 3">
    <name type="scientific">Thalassospira marina</name>
    <dbReference type="NCBI Taxonomy" id="2048283"/>
    <lineage>
        <taxon>Bacteria</taxon>
        <taxon>Pseudomonadati</taxon>
        <taxon>Pseudomonadota</taxon>
        <taxon>Alphaproteobacteria</taxon>
        <taxon>Rhodospirillales</taxon>
        <taxon>Thalassospiraceae</taxon>
        <taxon>Thalassospira</taxon>
    </lineage>
</organism>
<dbReference type="Pfam" id="PF00903">
    <property type="entry name" value="Glyoxalase"/>
    <property type="match status" value="1"/>
</dbReference>
<dbReference type="EMBL" id="NWTK01000009">
    <property type="protein sequence ID" value="PKR53434.1"/>
    <property type="molecule type" value="Genomic_DNA"/>
</dbReference>
<feature type="domain" description="VOC" evidence="1">
    <location>
        <begin position="4"/>
        <end position="127"/>
    </location>
</feature>
<dbReference type="SUPFAM" id="SSF54593">
    <property type="entry name" value="Glyoxalase/Bleomycin resistance protein/Dihydroxybiphenyl dioxygenase"/>
    <property type="match status" value="1"/>
</dbReference>
<name>A0A2N3KSA4_9PROT</name>
<dbReference type="AlphaFoldDB" id="A0A2N3KSA4"/>
<protein>
    <submittedName>
        <fullName evidence="2">Glyoxalase</fullName>
    </submittedName>
</protein>
<dbReference type="OrthoDB" id="9798430at2"/>
<evidence type="ECO:0000313" key="2">
    <source>
        <dbReference type="EMBL" id="PKR53434.1"/>
    </source>
</evidence>
<evidence type="ECO:0000313" key="3">
    <source>
        <dbReference type="Proteomes" id="UP000233597"/>
    </source>
</evidence>
<dbReference type="RefSeq" id="WP_101268022.1">
    <property type="nucleotide sequence ID" value="NZ_NWTK01000009.1"/>
</dbReference>
<dbReference type="CDD" id="cd07251">
    <property type="entry name" value="VOC_like"/>
    <property type="match status" value="1"/>
</dbReference>
<comment type="caution">
    <text evidence="2">The sequence shown here is derived from an EMBL/GenBank/DDBJ whole genome shotgun (WGS) entry which is preliminary data.</text>
</comment>
<reference evidence="2 3" key="1">
    <citation type="submission" date="2017-09" db="EMBL/GenBank/DDBJ databases">
        <title>Biodiversity and function of Thalassospira species in the particle-attached aromatic-hydrocarbon-degrading consortia from the surface seawater of the South China Sea.</title>
        <authorList>
            <person name="Dong C."/>
            <person name="Liu R."/>
            <person name="Shao Z."/>
        </authorList>
    </citation>
    <scope>NUCLEOTIDE SEQUENCE [LARGE SCALE GENOMIC DNA]</scope>
    <source>
        <strain evidence="2 3">CSC1P2</strain>
    </source>
</reference>
<gene>
    <name evidence="2" type="ORF">COO20_15215</name>
</gene>
<dbReference type="PROSITE" id="PS51819">
    <property type="entry name" value="VOC"/>
    <property type="match status" value="1"/>
</dbReference>
<proteinExistence type="predicted"/>
<dbReference type="Gene3D" id="3.10.180.10">
    <property type="entry name" value="2,3-Dihydroxybiphenyl 1,2-Dioxygenase, domain 1"/>
    <property type="match status" value="1"/>
</dbReference>
<accession>A0A2N3KSA4</accession>
<dbReference type="InterPro" id="IPR029068">
    <property type="entry name" value="Glyas_Bleomycin-R_OHBP_Dase"/>
</dbReference>
<sequence>MDQRLSLITLAVADMDRARAFYETGLGWKPVFAVAGEVTFYQMNGLIFGLYNRTEMAKDGHFNDGGASYSGMAMAYNARSEAEVDDVFAQAQKAGAHIQKPPQRADWGGYSGYFLDLDGHPWEVAYNPFWIITDDGHMIIPPQEGS</sequence>
<dbReference type="PANTHER" id="PTHR36503:SF1">
    <property type="entry name" value="BLR2520 PROTEIN"/>
    <property type="match status" value="1"/>
</dbReference>
<dbReference type="Proteomes" id="UP000233597">
    <property type="component" value="Unassembled WGS sequence"/>
</dbReference>
<dbReference type="InterPro" id="IPR037523">
    <property type="entry name" value="VOC_core"/>
</dbReference>
<dbReference type="PANTHER" id="PTHR36503">
    <property type="entry name" value="BLR2520 PROTEIN"/>
    <property type="match status" value="1"/>
</dbReference>
<evidence type="ECO:0000259" key="1">
    <source>
        <dbReference type="PROSITE" id="PS51819"/>
    </source>
</evidence>
<dbReference type="InterPro" id="IPR004360">
    <property type="entry name" value="Glyas_Fos-R_dOase_dom"/>
</dbReference>